<proteinExistence type="predicted"/>
<dbReference type="SUPFAM" id="SSF55961">
    <property type="entry name" value="Bet v1-like"/>
    <property type="match status" value="1"/>
</dbReference>
<dbReference type="CDD" id="cd07822">
    <property type="entry name" value="SRPBCC_4"/>
    <property type="match status" value="1"/>
</dbReference>
<dbReference type="EMBL" id="VJMJ01000101">
    <property type="protein sequence ID" value="KAF0735153.1"/>
    <property type="molecule type" value="Genomic_DNA"/>
</dbReference>
<dbReference type="Proteomes" id="UP000481153">
    <property type="component" value="Unassembled WGS sequence"/>
</dbReference>
<evidence type="ECO:0000313" key="2">
    <source>
        <dbReference type="Proteomes" id="UP000481153"/>
    </source>
</evidence>
<evidence type="ECO:0000313" key="1">
    <source>
        <dbReference type="EMBL" id="KAF0735153.1"/>
    </source>
</evidence>
<dbReference type="VEuPathDB" id="FungiDB:AeMF1_010324"/>
<dbReference type="AlphaFoldDB" id="A0A6G0X5L7"/>
<evidence type="ECO:0008006" key="3">
    <source>
        <dbReference type="Google" id="ProtNLM"/>
    </source>
</evidence>
<organism evidence="1 2">
    <name type="scientific">Aphanomyces euteiches</name>
    <dbReference type="NCBI Taxonomy" id="100861"/>
    <lineage>
        <taxon>Eukaryota</taxon>
        <taxon>Sar</taxon>
        <taxon>Stramenopiles</taxon>
        <taxon>Oomycota</taxon>
        <taxon>Saprolegniomycetes</taxon>
        <taxon>Saprolegniales</taxon>
        <taxon>Verrucalvaceae</taxon>
        <taxon>Aphanomyces</taxon>
    </lineage>
</organism>
<comment type="caution">
    <text evidence="1">The sequence shown here is derived from an EMBL/GenBank/DDBJ whole genome shotgun (WGS) entry which is preliminary data.</text>
</comment>
<dbReference type="Pfam" id="PF10604">
    <property type="entry name" value="Polyketide_cyc2"/>
    <property type="match status" value="1"/>
</dbReference>
<dbReference type="InterPro" id="IPR023393">
    <property type="entry name" value="START-like_dom_sf"/>
</dbReference>
<keyword evidence="2" id="KW-1185">Reference proteome</keyword>
<protein>
    <recommendedName>
        <fullName evidence="3">START domain-containing protein</fullName>
    </recommendedName>
</protein>
<sequence length="170" mass="19264">MTTEFRPTPNRQSGYFSIVAEDTIDAPASRVFETILDLENYGSWSTYATKATKQTQGPVVTGDTIIFCIHLDTSKPCSDTPDTVLLVEDLPERKRFVVASSPLPSWLLWAEKVQQIEHVSDTQCRVTKWISMGGPIAPLVLLFKGKVLQNRFHDYIRALRAYVERKTTQE</sequence>
<name>A0A6G0X5L7_9STRA</name>
<gene>
    <name evidence="1" type="ORF">Ae201684_008364</name>
</gene>
<reference evidence="1 2" key="1">
    <citation type="submission" date="2019-07" db="EMBL/GenBank/DDBJ databases">
        <title>Genomics analysis of Aphanomyces spp. identifies a new class of oomycete effector associated with host adaptation.</title>
        <authorList>
            <person name="Gaulin E."/>
        </authorList>
    </citation>
    <scope>NUCLEOTIDE SEQUENCE [LARGE SCALE GENOMIC DNA]</scope>
    <source>
        <strain evidence="1 2">ATCC 201684</strain>
    </source>
</reference>
<accession>A0A6G0X5L7</accession>
<dbReference type="Gene3D" id="3.30.530.20">
    <property type="match status" value="1"/>
</dbReference>
<dbReference type="InterPro" id="IPR019587">
    <property type="entry name" value="Polyketide_cyclase/dehydratase"/>
</dbReference>